<accession>A0ABT4YLV9</accession>
<keyword evidence="4 7" id="KW-0812">Transmembrane</keyword>
<dbReference type="PANTHER" id="PTHR30213">
    <property type="entry name" value="INNER MEMBRANE PROTEIN YHJD"/>
    <property type="match status" value="1"/>
</dbReference>
<evidence type="ECO:0000256" key="3">
    <source>
        <dbReference type="ARBA" id="ARBA00022519"/>
    </source>
</evidence>
<keyword evidence="6 7" id="KW-0472">Membrane</keyword>
<dbReference type="EMBL" id="JAQLOI010000001">
    <property type="protein sequence ID" value="MDB1122510.1"/>
    <property type="molecule type" value="Genomic_DNA"/>
</dbReference>
<evidence type="ECO:0000256" key="4">
    <source>
        <dbReference type="ARBA" id="ARBA00022692"/>
    </source>
</evidence>
<evidence type="ECO:0000256" key="7">
    <source>
        <dbReference type="HAMAP-Rule" id="MF_00672"/>
    </source>
</evidence>
<dbReference type="InterPro" id="IPR023679">
    <property type="entry name" value="UPF0761_bac"/>
</dbReference>
<evidence type="ECO:0000313" key="9">
    <source>
        <dbReference type="Proteomes" id="UP001210678"/>
    </source>
</evidence>
<evidence type="ECO:0000256" key="5">
    <source>
        <dbReference type="ARBA" id="ARBA00022989"/>
    </source>
</evidence>
<feature type="transmembrane region" description="Helical" evidence="7">
    <location>
        <begin position="172"/>
        <end position="193"/>
    </location>
</feature>
<keyword evidence="3" id="KW-0997">Cell inner membrane</keyword>
<keyword evidence="9" id="KW-1185">Reference proteome</keyword>
<comment type="caution">
    <text evidence="8">The sequence shown here is derived from an EMBL/GenBank/DDBJ whole genome shotgun (WGS) entry which is preliminary data.</text>
</comment>
<reference evidence="8 9" key="1">
    <citation type="submission" date="2023-01" db="EMBL/GenBank/DDBJ databases">
        <title>Vibrio sp. KJ40-1 sp.nov, isolated from marine algae.</title>
        <authorList>
            <person name="Butt M."/>
            <person name="Kim J.M.J."/>
            <person name="Jeon C.O.C."/>
        </authorList>
    </citation>
    <scope>NUCLEOTIDE SEQUENCE [LARGE SCALE GENOMIC DNA]</scope>
    <source>
        <strain evidence="8 9">KJ40-1</strain>
    </source>
</reference>
<comment type="subcellular location">
    <subcellularLocation>
        <location evidence="1 7">Cell membrane</location>
        <topology evidence="1 7">Multi-pass membrane protein</topology>
    </subcellularLocation>
</comment>
<keyword evidence="5 7" id="KW-1133">Transmembrane helix</keyword>
<feature type="transmembrane region" description="Helical" evidence="7">
    <location>
        <begin position="96"/>
        <end position="115"/>
    </location>
</feature>
<dbReference type="NCBIfam" id="TIGR00765">
    <property type="entry name" value="yihY_not_rbn"/>
    <property type="match status" value="1"/>
</dbReference>
<gene>
    <name evidence="8" type="ORF">PGX00_01610</name>
</gene>
<name>A0ABT4YLV9_9VIBR</name>
<dbReference type="Pfam" id="PF03631">
    <property type="entry name" value="Virul_fac_BrkB"/>
    <property type="match status" value="1"/>
</dbReference>
<dbReference type="InterPro" id="IPR017039">
    <property type="entry name" value="Virul_fac_BrkB"/>
</dbReference>
<dbReference type="PIRSF" id="PIRSF035875">
    <property type="entry name" value="RNase_BN"/>
    <property type="match status" value="1"/>
</dbReference>
<protein>
    <recommendedName>
        <fullName evidence="7">UPF0761 membrane protein PGX00_01610</fullName>
    </recommendedName>
</protein>
<dbReference type="Proteomes" id="UP001210678">
    <property type="component" value="Unassembled WGS sequence"/>
</dbReference>
<evidence type="ECO:0000256" key="6">
    <source>
        <dbReference type="ARBA" id="ARBA00023136"/>
    </source>
</evidence>
<feature type="transmembrane region" description="Helical" evidence="7">
    <location>
        <begin position="233"/>
        <end position="259"/>
    </location>
</feature>
<evidence type="ECO:0000256" key="1">
    <source>
        <dbReference type="ARBA" id="ARBA00004651"/>
    </source>
</evidence>
<dbReference type="PANTHER" id="PTHR30213:SF0">
    <property type="entry name" value="UPF0761 MEMBRANE PROTEIN YIHY"/>
    <property type="match status" value="1"/>
</dbReference>
<dbReference type="NCBIfam" id="NF002457">
    <property type="entry name" value="PRK01637.1"/>
    <property type="match status" value="1"/>
</dbReference>
<feature type="transmembrane region" description="Helical" evidence="7">
    <location>
        <begin position="33"/>
        <end position="54"/>
    </location>
</feature>
<evidence type="ECO:0000256" key="2">
    <source>
        <dbReference type="ARBA" id="ARBA00022475"/>
    </source>
</evidence>
<dbReference type="RefSeq" id="WP_272132364.1">
    <property type="nucleotide sequence ID" value="NZ_JAQLOI010000001.1"/>
</dbReference>
<organism evidence="8 9">
    <name type="scientific">Vibrio algarum</name>
    <dbReference type="NCBI Taxonomy" id="3020714"/>
    <lineage>
        <taxon>Bacteria</taxon>
        <taxon>Pseudomonadati</taxon>
        <taxon>Pseudomonadota</taxon>
        <taxon>Gammaproteobacteria</taxon>
        <taxon>Vibrionales</taxon>
        <taxon>Vibrionaceae</taxon>
        <taxon>Vibrio</taxon>
    </lineage>
</organism>
<feature type="transmembrane region" description="Helical" evidence="7">
    <location>
        <begin position="205"/>
        <end position="227"/>
    </location>
</feature>
<evidence type="ECO:0000313" key="8">
    <source>
        <dbReference type="EMBL" id="MDB1122510.1"/>
    </source>
</evidence>
<dbReference type="HAMAP" id="MF_00672">
    <property type="entry name" value="UPF0761"/>
    <property type="match status" value="1"/>
</dbReference>
<comment type="similarity">
    <text evidence="7">Belongs to the UPF0761 family.</text>
</comment>
<feature type="transmembrane region" description="Helical" evidence="7">
    <location>
        <begin position="136"/>
        <end position="160"/>
    </location>
</feature>
<proteinExistence type="inferred from homology"/>
<sequence length="302" mass="34136">MEKRASYTNTIIYYLFYLKQRVAHDRLTVNAGYMTYITLLSLVPLTTVLLSALARFPAFDGAGDTIQQFIINNFVPAAGEAIEDALEAFVANTAQMTSVGASFLFVTAILLISSIDKNLNYIWRVKKKRRIVYSFSMYWMVLTLGPLLIGASIAVSSHIMSLKLFSDDTVNFLYSRLPQLFSFIGFLGLYLFVPNIQVKVRHAMFGALISTFLFEISKSIFAYYISAFPSYQLIYGTLAAIPILFVWIYLCWFIVLIGAELTASLGERDQWNRNSEIILPKFVKRIVAVRRDGSDSSDTKSE</sequence>
<keyword evidence="2 7" id="KW-1003">Cell membrane</keyword>